<reference evidence="2 3" key="1">
    <citation type="journal article" date="2021" name="BMC Genomics">
        <title>Datura genome reveals duplications of psychoactive alkaloid biosynthetic genes and high mutation rate following tissue culture.</title>
        <authorList>
            <person name="Rajewski A."/>
            <person name="Carter-House D."/>
            <person name="Stajich J."/>
            <person name="Litt A."/>
        </authorList>
    </citation>
    <scope>NUCLEOTIDE SEQUENCE [LARGE SCALE GENOMIC DNA]</scope>
    <source>
        <strain evidence="2">AR-01</strain>
    </source>
</reference>
<protein>
    <submittedName>
        <fullName evidence="2">Uncharacterized protein</fullName>
    </submittedName>
</protein>
<organism evidence="2 3">
    <name type="scientific">Datura stramonium</name>
    <name type="common">Jimsonweed</name>
    <name type="synonym">Common thornapple</name>
    <dbReference type="NCBI Taxonomy" id="4076"/>
    <lineage>
        <taxon>Eukaryota</taxon>
        <taxon>Viridiplantae</taxon>
        <taxon>Streptophyta</taxon>
        <taxon>Embryophyta</taxon>
        <taxon>Tracheophyta</taxon>
        <taxon>Spermatophyta</taxon>
        <taxon>Magnoliopsida</taxon>
        <taxon>eudicotyledons</taxon>
        <taxon>Gunneridae</taxon>
        <taxon>Pentapetalae</taxon>
        <taxon>asterids</taxon>
        <taxon>lamiids</taxon>
        <taxon>Solanales</taxon>
        <taxon>Solanaceae</taxon>
        <taxon>Solanoideae</taxon>
        <taxon>Datureae</taxon>
        <taxon>Datura</taxon>
    </lineage>
</organism>
<feature type="region of interest" description="Disordered" evidence="1">
    <location>
        <begin position="37"/>
        <end position="80"/>
    </location>
</feature>
<keyword evidence="3" id="KW-1185">Reference proteome</keyword>
<evidence type="ECO:0000256" key="1">
    <source>
        <dbReference type="SAM" id="MobiDB-lite"/>
    </source>
</evidence>
<evidence type="ECO:0000313" key="3">
    <source>
        <dbReference type="Proteomes" id="UP000823775"/>
    </source>
</evidence>
<name>A0ABS8UWW4_DATST</name>
<dbReference type="EMBL" id="JACEIK010002760">
    <property type="protein sequence ID" value="MCD9638706.1"/>
    <property type="molecule type" value="Genomic_DNA"/>
</dbReference>
<accession>A0ABS8UWW4</accession>
<sequence>MRQCSISSAQYNDTQVSATTPIVSMTSNPSSICEDISRVEKSQAKSAASMSGKGRGRGRGGGIPTSSLGLEVGGGKERSMGANSSATTAFTIATTVSQYGVGATSSKVQGYGVYNDIHIGASIFNQGMPSVRVLSRGILKNAVDINVDLGFRPHGLKW</sequence>
<evidence type="ECO:0000313" key="2">
    <source>
        <dbReference type="EMBL" id="MCD9638706.1"/>
    </source>
</evidence>
<comment type="caution">
    <text evidence="2">The sequence shown here is derived from an EMBL/GenBank/DDBJ whole genome shotgun (WGS) entry which is preliminary data.</text>
</comment>
<proteinExistence type="predicted"/>
<gene>
    <name evidence="2" type="ORF">HAX54_022840</name>
</gene>
<dbReference type="Proteomes" id="UP000823775">
    <property type="component" value="Unassembled WGS sequence"/>
</dbReference>